<organism evidence="1 2">
    <name type="scientific">Rickettsia montanensis (strain OSU 85-930)</name>
    <dbReference type="NCBI Taxonomy" id="1105114"/>
    <lineage>
        <taxon>Bacteria</taxon>
        <taxon>Pseudomonadati</taxon>
        <taxon>Pseudomonadota</taxon>
        <taxon>Alphaproteobacteria</taxon>
        <taxon>Rickettsiales</taxon>
        <taxon>Rickettsiaceae</taxon>
        <taxon>Rickettsieae</taxon>
        <taxon>Rickettsia</taxon>
        <taxon>spotted fever group</taxon>
    </lineage>
</organism>
<evidence type="ECO:0000313" key="2">
    <source>
        <dbReference type="Proteomes" id="UP000008008"/>
    </source>
</evidence>
<dbReference type="HOGENOM" id="CLU_190736_0_0_5"/>
<name>H8KCD3_RICMS</name>
<sequence>MYIPNIRLMKVEQKLDPHTSNNIKKTIRVASLASITTDLKSKPKIIKGRNNPSIDLMDRLIEYNNLCTSKLISGFNNMIAMIIAIKISGILRNIKLT</sequence>
<evidence type="ECO:0000313" key="1">
    <source>
        <dbReference type="EMBL" id="AFC73924.1"/>
    </source>
</evidence>
<gene>
    <name evidence="1" type="ordered locus">MCI_05555</name>
</gene>
<protein>
    <submittedName>
        <fullName evidence="1">Uncharacterized protein</fullName>
    </submittedName>
</protein>
<dbReference type="KEGG" id="rmo:MCI_05555"/>
<proteinExistence type="predicted"/>
<dbReference type="AlphaFoldDB" id="H8KCD3"/>
<reference evidence="2" key="1">
    <citation type="submission" date="2012-02" db="EMBL/GenBank/DDBJ databases">
        <title>Complete genome sequence of Rickettsia montanensis strain OSU 85-930.</title>
        <authorList>
            <person name="Johnson S.L."/>
            <person name="Munk A.C."/>
            <person name="Han S."/>
            <person name="Bruce D.C."/>
            <person name="Dasch G.A."/>
        </authorList>
    </citation>
    <scope>NUCLEOTIDE SEQUENCE [LARGE SCALE GENOMIC DNA]</scope>
    <source>
        <strain evidence="2">OSU 85-930</strain>
    </source>
</reference>
<keyword evidence="2" id="KW-1185">Reference proteome</keyword>
<accession>H8KCD3</accession>
<dbReference type="EMBL" id="CP003340">
    <property type="protein sequence ID" value="AFC73924.1"/>
    <property type="molecule type" value="Genomic_DNA"/>
</dbReference>
<dbReference type="Proteomes" id="UP000008008">
    <property type="component" value="Chromosome"/>
</dbReference>